<dbReference type="Gene3D" id="3.40.50.10810">
    <property type="entry name" value="Tandem AAA-ATPase domain"/>
    <property type="match status" value="1"/>
</dbReference>
<dbReference type="FunFam" id="3.40.50.10810:FF:000010">
    <property type="entry name" value="DNA repair and recombination protein RAD54-like"/>
    <property type="match status" value="1"/>
</dbReference>
<dbReference type="GO" id="GO:0004386">
    <property type="term" value="F:helicase activity"/>
    <property type="evidence" value="ECO:0007669"/>
    <property type="project" value="UniProtKB-KW"/>
</dbReference>
<dbReference type="GO" id="GO:0045003">
    <property type="term" value="P:double-strand break repair via synthesis-dependent strand annealing"/>
    <property type="evidence" value="ECO:0007669"/>
    <property type="project" value="TreeGrafter"/>
</dbReference>
<keyword evidence="11 16" id="KW-0805">Transcription regulation</keyword>
<evidence type="ECO:0000256" key="2">
    <source>
        <dbReference type="ARBA" id="ARBA00004123"/>
    </source>
</evidence>
<dbReference type="PANTHER" id="PTHR45629">
    <property type="entry name" value="SNF2/RAD54 FAMILY MEMBER"/>
    <property type="match status" value="1"/>
</dbReference>
<evidence type="ECO:0000256" key="1">
    <source>
        <dbReference type="ARBA" id="ARBA00002817"/>
    </source>
</evidence>
<evidence type="ECO:0000313" key="19">
    <source>
        <dbReference type="EMBL" id="WFD38819.1"/>
    </source>
</evidence>
<dbReference type="Proteomes" id="UP001217754">
    <property type="component" value="Chromosome 2"/>
</dbReference>
<dbReference type="InterPro" id="IPR000330">
    <property type="entry name" value="SNF2_N"/>
</dbReference>
<dbReference type="InterPro" id="IPR050496">
    <property type="entry name" value="SNF2_RAD54_helicase_repair"/>
</dbReference>
<evidence type="ECO:0000256" key="11">
    <source>
        <dbReference type="ARBA" id="ARBA00023015"/>
    </source>
</evidence>
<name>A0AAF0JAH7_9BASI</name>
<dbReference type="Pfam" id="PF00176">
    <property type="entry name" value="SNF2-rel_dom"/>
    <property type="match status" value="1"/>
</dbReference>
<comment type="subcellular location">
    <subcellularLocation>
        <location evidence="2 16">Nucleus</location>
    </subcellularLocation>
</comment>
<keyword evidence="7 16" id="KW-0227">DNA damage</keyword>
<comment type="similarity">
    <text evidence="3">Belongs to the SNF2/RAD54 helicase family.</text>
</comment>
<evidence type="ECO:0000256" key="7">
    <source>
        <dbReference type="ARBA" id="ARBA00022763"/>
    </source>
</evidence>
<dbReference type="SMART" id="SM00490">
    <property type="entry name" value="HELICc"/>
    <property type="match status" value="1"/>
</dbReference>
<keyword evidence="8" id="KW-0378">Hydrolase</keyword>
<keyword evidence="10" id="KW-0067">ATP-binding</keyword>
<dbReference type="CDD" id="cd18793">
    <property type="entry name" value="SF2_C_SNF"/>
    <property type="match status" value="1"/>
</dbReference>
<evidence type="ECO:0000256" key="9">
    <source>
        <dbReference type="ARBA" id="ARBA00022806"/>
    </source>
</evidence>
<dbReference type="FunFam" id="3.30.70.2610:FF:000001">
    <property type="entry name" value="General transcription factor IIH subunit 4"/>
    <property type="match status" value="1"/>
</dbReference>
<evidence type="ECO:0000256" key="3">
    <source>
        <dbReference type="ARBA" id="ARBA00007025"/>
    </source>
</evidence>
<comment type="similarity">
    <text evidence="4 16">Belongs to the TFB2 family.</text>
</comment>
<keyword evidence="9" id="KW-0347">Helicase</keyword>
<dbReference type="InterPro" id="IPR001650">
    <property type="entry name" value="Helicase_C-like"/>
</dbReference>
<dbReference type="Pfam" id="PF18307">
    <property type="entry name" value="Tfb2_C"/>
    <property type="match status" value="1"/>
</dbReference>
<evidence type="ECO:0000256" key="14">
    <source>
        <dbReference type="ARBA" id="ARBA00023204"/>
    </source>
</evidence>
<evidence type="ECO:0000256" key="13">
    <source>
        <dbReference type="ARBA" id="ARBA00023163"/>
    </source>
</evidence>
<evidence type="ECO:0000259" key="17">
    <source>
        <dbReference type="PROSITE" id="PS51192"/>
    </source>
</evidence>
<dbReference type="GO" id="GO:0015616">
    <property type="term" value="F:DNA translocase activity"/>
    <property type="evidence" value="ECO:0007669"/>
    <property type="project" value="TreeGrafter"/>
</dbReference>
<dbReference type="GO" id="GO:0000439">
    <property type="term" value="C:transcription factor TFIIH core complex"/>
    <property type="evidence" value="ECO:0007669"/>
    <property type="project" value="InterPro"/>
</dbReference>
<dbReference type="SMART" id="SM00487">
    <property type="entry name" value="DEXDc"/>
    <property type="match status" value="1"/>
</dbReference>
<dbReference type="GO" id="GO:0001671">
    <property type="term" value="F:ATPase activator activity"/>
    <property type="evidence" value="ECO:0007669"/>
    <property type="project" value="InterPro"/>
</dbReference>
<dbReference type="InterPro" id="IPR014001">
    <property type="entry name" value="Helicase_ATP-bd"/>
</dbReference>
<evidence type="ECO:0000256" key="15">
    <source>
        <dbReference type="ARBA" id="ARBA00023242"/>
    </source>
</evidence>
<feature type="domain" description="Helicase C-terminal" evidence="18">
    <location>
        <begin position="530"/>
        <end position="692"/>
    </location>
</feature>
<dbReference type="AlphaFoldDB" id="A0AAF0JAH7"/>
<dbReference type="InterPro" id="IPR027417">
    <property type="entry name" value="P-loop_NTPase"/>
</dbReference>
<keyword evidence="12" id="KW-0238">DNA-binding</keyword>
<evidence type="ECO:0000256" key="4">
    <source>
        <dbReference type="ARBA" id="ARBA00007132"/>
    </source>
</evidence>
<keyword evidence="20" id="KW-1185">Reference proteome</keyword>
<reference evidence="19" key="1">
    <citation type="submission" date="2023-03" db="EMBL/GenBank/DDBJ databases">
        <title>Mating type loci evolution in Malassezia.</title>
        <authorList>
            <person name="Coelho M.A."/>
        </authorList>
    </citation>
    <scope>NUCLEOTIDE SEQUENCE</scope>
    <source>
        <strain evidence="19">CBS 9431</strain>
    </source>
</reference>
<dbReference type="GeneID" id="85225432"/>
<dbReference type="PROSITE" id="PS51192">
    <property type="entry name" value="HELICASE_ATP_BIND_1"/>
    <property type="match status" value="1"/>
</dbReference>
<evidence type="ECO:0000313" key="20">
    <source>
        <dbReference type="Proteomes" id="UP001217754"/>
    </source>
</evidence>
<sequence length="1207" mass="136934">MNSLRKRARVNYAGLAGEGEANDGEATIEAPRKKSSLEGVYKGIDASGVSLNADRRKWAVYQPKPDALGRRFLIPTMQNEKGDIIDARMTYAALGVRRAVEVPPRPLHDPMGEHSIVLFDPTIDDRDFEREKEKLHQEQAEHEAKVIASGPHKSLAAMLGLDKPKVQIQEKVPVVIDPRLGKILRPHQVEGVKFLYKCTTGMIQENAHGCIMADEMGLGKTLQCIALMWTLLRQSPIAGKSTIQKCIIVCPSSLVRNWANELVKWLGTSAPGALALDGKLSREQMFETVQRWCECTGRAITHPVMIVSYETLRNLQELLGNTEVGLLLCDEGHRLKNADSLTFQTLDMIKVKRRVILSGTPIQNDLSEYFSLINFAIPDVLGSRTEFRKQFELDILRGRDAEATEKQQQVGREKLQQLSGLVSQFIIRRTNDILSKYLPVKHEHVVFCNLSPFQLSLYDLFVKSPSIKKLLRGVGSQPLKAIGILKKLCNHPDLLNLPEDLDGSEDLFPEGYKPRDRRHVPVELSGKMAVLERFLTSIRTTTDDKIVLISNYTQTLDIFERLCRSKRWGCFRLDGTMNINKRQRLVDRFNDPESPEFVFLLSSKAGGCGLNLIGANRLVLFDPDWNPASDQQALARVWRDGQKKSCFVYRFIATGSIEEKILQRQSHKQSLSSCVVDDALDAERHFSGEDLRALFQFKDNTICDTHDTYKCKRCRDGKQMAPSSAMLYGDTSTWNHYAHSHLGELHDDLLRAEIMHSDVSAAELPIEAFLKTQPRSVLNRLYEKPASCLAVFRLLPMVARQIIMNMLFLDGPLSIEDSLKFFKHDTSKEHDAPLRRMEGLSIVKIRDEKLHMNDIFRKGIVGALNGSGDFHSFGTPCTKNQSEKVSVEFLDQYARTQWETILYFMVGSEQSATPRNTVLFLLQRAGLMQRDVANSKHLNITSAGFQFLLQDVNSQLWALLLQYLRMAEERNMDLVEVLAFFFTVGGLELGRAYETRGLSLTQMQTLEELSDYGLVYRTSKNAGFYFPTRLAATLTSTASSLLSTLDEQEEQGYLILETNYRVYAYTSNLLRIAILNLFVTLKSRLPNLVVGQLTRESVKSALNKGITANQVITYLTHHAHPQMYKNDPLLPATVSDQVRLWEREKNRVATCVGNLYTEFTSIHDYEQVRDYAQSLGVLQWESETKRMLFVTAEGHESVREFIQRRRV</sequence>
<dbReference type="Pfam" id="PF00271">
    <property type="entry name" value="Helicase_C"/>
    <property type="match status" value="1"/>
</dbReference>
<organism evidence="19 20">
    <name type="scientific">Malassezia japonica</name>
    <dbReference type="NCBI Taxonomy" id="223818"/>
    <lineage>
        <taxon>Eukaryota</taxon>
        <taxon>Fungi</taxon>
        <taxon>Dikarya</taxon>
        <taxon>Basidiomycota</taxon>
        <taxon>Ustilaginomycotina</taxon>
        <taxon>Malasseziomycetes</taxon>
        <taxon>Malasseziales</taxon>
        <taxon>Malasseziaceae</taxon>
        <taxon>Malassezia</taxon>
    </lineage>
</organism>
<dbReference type="GO" id="GO:0006366">
    <property type="term" value="P:transcription by RNA polymerase II"/>
    <property type="evidence" value="ECO:0007669"/>
    <property type="project" value="UniProtKB-ARBA"/>
</dbReference>
<dbReference type="FunFam" id="3.40.50.300:FF:000332">
    <property type="entry name" value="DNA repair and recombination protein RAD54-like"/>
    <property type="match status" value="1"/>
</dbReference>
<proteinExistence type="inferred from homology"/>
<dbReference type="SUPFAM" id="SSF52540">
    <property type="entry name" value="P-loop containing nucleoside triphosphate hydrolases"/>
    <property type="match status" value="2"/>
</dbReference>
<keyword evidence="14 16" id="KW-0234">DNA repair</keyword>
<keyword evidence="13 16" id="KW-0804">Transcription</keyword>
<keyword evidence="5" id="KW-0597">Phosphoprotein</keyword>
<evidence type="ECO:0000256" key="8">
    <source>
        <dbReference type="ARBA" id="ARBA00022801"/>
    </source>
</evidence>
<dbReference type="NCBIfam" id="TIGR00625">
    <property type="entry name" value="tfb2"/>
    <property type="match status" value="1"/>
</dbReference>
<keyword evidence="15 16" id="KW-0539">Nucleus</keyword>
<dbReference type="GO" id="GO:0016817">
    <property type="term" value="F:hydrolase activity, acting on acid anhydrides"/>
    <property type="evidence" value="ECO:0007669"/>
    <property type="project" value="InterPro"/>
</dbReference>
<accession>A0AAF0JAH7</accession>
<gene>
    <name evidence="19" type="primary">RAD54</name>
    <name evidence="19" type="ORF">MJAP1_001783</name>
</gene>
<feature type="domain" description="Helicase ATP-binding" evidence="17">
    <location>
        <begin position="201"/>
        <end position="379"/>
    </location>
</feature>
<evidence type="ECO:0000256" key="5">
    <source>
        <dbReference type="ARBA" id="ARBA00022553"/>
    </source>
</evidence>
<protein>
    <recommendedName>
        <fullName evidence="16">RNA polymerase II transcription factor B subunit 2</fullName>
    </recommendedName>
</protein>
<dbReference type="GO" id="GO:0006289">
    <property type="term" value="P:nucleotide-excision repair"/>
    <property type="evidence" value="ECO:0007669"/>
    <property type="project" value="InterPro"/>
</dbReference>
<dbReference type="PANTHER" id="PTHR45629:SF7">
    <property type="entry name" value="DNA EXCISION REPAIR PROTEIN ERCC-6-RELATED"/>
    <property type="match status" value="1"/>
</dbReference>
<dbReference type="Pfam" id="PF03849">
    <property type="entry name" value="Tfb2"/>
    <property type="match status" value="1"/>
</dbReference>
<dbReference type="InterPro" id="IPR049730">
    <property type="entry name" value="SNF2/RAD54-like_C"/>
</dbReference>
<comment type="function">
    <text evidence="1">Component of the general transcription and DNA repair factor IIH (TFIIH) core complex, which is involved in general and transcription-coupled nucleotide excision repair (NER) of damaged DNA and, when complexed to TFIIK, in RNA transcription by RNA polymerase II. In NER, TFIIH acts by opening DNA around the lesion to allow the excision of the damaged oligonucleotide and its replacement by a new DNA fragment. In transcription, TFIIH has an essential role in transcription initiation. When the pre-initiation complex (PIC) has been established, TFIIH is required for promoter opening and promoter escape. Phosphorylation of the C-terminal tail (CTD) of the largest subunit of RNA polymerase II by the kinase module TFIIK controls the initiation of transcription.</text>
</comment>
<dbReference type="InterPro" id="IPR038718">
    <property type="entry name" value="SNF2-like_sf"/>
</dbReference>
<dbReference type="InterPro" id="IPR040662">
    <property type="entry name" value="Tfb2_C"/>
</dbReference>
<dbReference type="Gene3D" id="3.40.50.300">
    <property type="entry name" value="P-loop containing nucleotide triphosphate hydrolases"/>
    <property type="match status" value="1"/>
</dbReference>
<dbReference type="Gene3D" id="3.30.70.2610">
    <property type="match status" value="1"/>
</dbReference>
<dbReference type="InterPro" id="IPR004598">
    <property type="entry name" value="TFIIH_p52/Tfb2"/>
</dbReference>
<dbReference type="PROSITE" id="PS51194">
    <property type="entry name" value="HELICASE_CTER"/>
    <property type="match status" value="1"/>
</dbReference>
<dbReference type="InterPro" id="IPR013967">
    <property type="entry name" value="Rad54_N"/>
</dbReference>
<evidence type="ECO:0000256" key="16">
    <source>
        <dbReference type="RuleBase" id="RU364024"/>
    </source>
</evidence>
<dbReference type="GO" id="GO:0005524">
    <property type="term" value="F:ATP binding"/>
    <property type="evidence" value="ECO:0007669"/>
    <property type="project" value="UniProtKB-KW"/>
</dbReference>
<comment type="function">
    <text evidence="16">Component of the general transcription and DNA repair factor IIH (TFIIH) core complex which is involved in general and transcription-coupled nucleotide excision repair (NER) of damaged DNA.</text>
</comment>
<dbReference type="GO" id="GO:0003677">
    <property type="term" value="F:DNA binding"/>
    <property type="evidence" value="ECO:0007669"/>
    <property type="project" value="UniProtKB-KW"/>
</dbReference>
<dbReference type="RefSeq" id="XP_060121716.1">
    <property type="nucleotide sequence ID" value="XM_060265733.1"/>
</dbReference>
<evidence type="ECO:0000256" key="10">
    <source>
        <dbReference type="ARBA" id="ARBA00022840"/>
    </source>
</evidence>
<dbReference type="EMBL" id="CP119959">
    <property type="protein sequence ID" value="WFD38819.1"/>
    <property type="molecule type" value="Genomic_DNA"/>
</dbReference>
<dbReference type="Gene3D" id="1.20.120.850">
    <property type="entry name" value="SWI2/SNF2 ATPases, N-terminal domain"/>
    <property type="match status" value="1"/>
</dbReference>
<evidence type="ECO:0000256" key="12">
    <source>
        <dbReference type="ARBA" id="ARBA00023125"/>
    </source>
</evidence>
<keyword evidence="6" id="KW-0547">Nucleotide-binding</keyword>
<evidence type="ECO:0000259" key="18">
    <source>
        <dbReference type="PROSITE" id="PS51194"/>
    </source>
</evidence>
<dbReference type="Pfam" id="PF08658">
    <property type="entry name" value="Rad54_N"/>
    <property type="match status" value="1"/>
</dbReference>
<dbReference type="GO" id="GO:0007131">
    <property type="term" value="P:reciprocal meiotic recombination"/>
    <property type="evidence" value="ECO:0007669"/>
    <property type="project" value="TreeGrafter"/>
</dbReference>
<evidence type="ECO:0000256" key="6">
    <source>
        <dbReference type="ARBA" id="ARBA00022741"/>
    </source>
</evidence>